<dbReference type="InterPro" id="IPR003593">
    <property type="entry name" value="AAA+_ATPase"/>
</dbReference>
<evidence type="ECO:0000256" key="1">
    <source>
        <dbReference type="ARBA" id="ARBA00022448"/>
    </source>
</evidence>
<gene>
    <name evidence="5" type="ORF">ACFSQ3_10325</name>
</gene>
<dbReference type="PROSITE" id="PS00211">
    <property type="entry name" value="ABC_TRANSPORTER_1"/>
    <property type="match status" value="1"/>
</dbReference>
<dbReference type="SMART" id="SM00382">
    <property type="entry name" value="AAA"/>
    <property type="match status" value="1"/>
</dbReference>
<dbReference type="Pfam" id="PF00005">
    <property type="entry name" value="ABC_tran"/>
    <property type="match status" value="1"/>
</dbReference>
<dbReference type="GO" id="GO:0005524">
    <property type="term" value="F:ATP binding"/>
    <property type="evidence" value="ECO:0007669"/>
    <property type="project" value="UniProtKB-KW"/>
</dbReference>
<dbReference type="Gene3D" id="3.40.50.300">
    <property type="entry name" value="P-loop containing nucleotide triphosphate hydrolases"/>
    <property type="match status" value="1"/>
</dbReference>
<keyword evidence="3 5" id="KW-0067">ATP-binding</keyword>
<proteinExistence type="predicted"/>
<feature type="domain" description="ABC transporter" evidence="4">
    <location>
        <begin position="2"/>
        <end position="225"/>
    </location>
</feature>
<dbReference type="SUPFAM" id="SSF52540">
    <property type="entry name" value="P-loop containing nucleoside triphosphate hydrolases"/>
    <property type="match status" value="1"/>
</dbReference>
<evidence type="ECO:0000256" key="3">
    <source>
        <dbReference type="ARBA" id="ARBA00022840"/>
    </source>
</evidence>
<dbReference type="PANTHER" id="PTHR42939:SF1">
    <property type="entry name" value="ABC TRANSPORTER ATP-BINDING PROTEIN ALBC-RELATED"/>
    <property type="match status" value="1"/>
</dbReference>
<accession>A0ABW5NK90</accession>
<sequence>MIKIRELRKTYAGKDVLYIDHLEIRKGDCIGLVGNNGAGKTTLFSLILDLIPASSGAVYHKDMLATESHEWKSWTGSYLDENFIIGYLFPEEYFYFVGNLRGVKKEEVDQLLEKYTSFFNGEILKKNTYIRDMSKGNQKKVGIIATLIGNPELIIWDEPFANLDPSTQIRLKQVIRDLSADGTKTLLISSHDILHTVDVSSRIIALQKGQLVKDMETSPKTLIELEAFFSA</sequence>
<evidence type="ECO:0000313" key="6">
    <source>
        <dbReference type="Proteomes" id="UP001597393"/>
    </source>
</evidence>
<keyword evidence="2" id="KW-0547">Nucleotide-binding</keyword>
<organism evidence="5 6">
    <name type="scientific">Sphingobacterium corticis</name>
    <dbReference type="NCBI Taxonomy" id="1812823"/>
    <lineage>
        <taxon>Bacteria</taxon>
        <taxon>Pseudomonadati</taxon>
        <taxon>Bacteroidota</taxon>
        <taxon>Sphingobacteriia</taxon>
        <taxon>Sphingobacteriales</taxon>
        <taxon>Sphingobacteriaceae</taxon>
        <taxon>Sphingobacterium</taxon>
    </lineage>
</organism>
<protein>
    <submittedName>
        <fullName evidence="5">ATP-binding cassette domain-containing protein</fullName>
    </submittedName>
</protein>
<dbReference type="InterPro" id="IPR003439">
    <property type="entry name" value="ABC_transporter-like_ATP-bd"/>
</dbReference>
<evidence type="ECO:0000313" key="5">
    <source>
        <dbReference type="EMBL" id="MFD2599350.1"/>
    </source>
</evidence>
<keyword evidence="1" id="KW-0813">Transport</keyword>
<name>A0ABW5NK90_9SPHI</name>
<dbReference type="EMBL" id="JBHUMA010000006">
    <property type="protein sequence ID" value="MFD2599350.1"/>
    <property type="molecule type" value="Genomic_DNA"/>
</dbReference>
<dbReference type="PROSITE" id="PS50893">
    <property type="entry name" value="ABC_TRANSPORTER_2"/>
    <property type="match status" value="1"/>
</dbReference>
<dbReference type="InterPro" id="IPR017871">
    <property type="entry name" value="ABC_transporter-like_CS"/>
</dbReference>
<comment type="caution">
    <text evidence="5">The sequence shown here is derived from an EMBL/GenBank/DDBJ whole genome shotgun (WGS) entry which is preliminary data.</text>
</comment>
<dbReference type="RefSeq" id="WP_380869476.1">
    <property type="nucleotide sequence ID" value="NZ_JBHUMA010000006.1"/>
</dbReference>
<evidence type="ECO:0000259" key="4">
    <source>
        <dbReference type="PROSITE" id="PS50893"/>
    </source>
</evidence>
<dbReference type="InterPro" id="IPR051782">
    <property type="entry name" value="ABC_Transporter_VariousFunc"/>
</dbReference>
<reference evidence="6" key="1">
    <citation type="journal article" date="2019" name="Int. J. Syst. Evol. Microbiol.">
        <title>The Global Catalogue of Microorganisms (GCM) 10K type strain sequencing project: providing services to taxonomists for standard genome sequencing and annotation.</title>
        <authorList>
            <consortium name="The Broad Institute Genomics Platform"/>
            <consortium name="The Broad Institute Genome Sequencing Center for Infectious Disease"/>
            <person name="Wu L."/>
            <person name="Ma J."/>
        </authorList>
    </citation>
    <scope>NUCLEOTIDE SEQUENCE [LARGE SCALE GENOMIC DNA]</scope>
    <source>
        <strain evidence="6">KCTC 42248</strain>
    </source>
</reference>
<dbReference type="InterPro" id="IPR027417">
    <property type="entry name" value="P-loop_NTPase"/>
</dbReference>
<dbReference type="CDD" id="cd03230">
    <property type="entry name" value="ABC_DR_subfamily_A"/>
    <property type="match status" value="1"/>
</dbReference>
<keyword evidence="6" id="KW-1185">Reference proteome</keyword>
<evidence type="ECO:0000256" key="2">
    <source>
        <dbReference type="ARBA" id="ARBA00022741"/>
    </source>
</evidence>
<dbReference type="PANTHER" id="PTHR42939">
    <property type="entry name" value="ABC TRANSPORTER ATP-BINDING PROTEIN ALBC-RELATED"/>
    <property type="match status" value="1"/>
</dbReference>
<dbReference type="Proteomes" id="UP001597393">
    <property type="component" value="Unassembled WGS sequence"/>
</dbReference>